<accession>A0A660SA32</accession>
<dbReference type="EMBL" id="QNBC01000014">
    <property type="protein sequence ID" value="RKX67648.1"/>
    <property type="molecule type" value="Genomic_DNA"/>
</dbReference>
<dbReference type="PANTHER" id="PTHR13767">
    <property type="entry name" value="TRNA-PSEUDOURIDINE SYNTHASE"/>
    <property type="match status" value="1"/>
</dbReference>
<evidence type="ECO:0000313" key="8">
    <source>
        <dbReference type="Proteomes" id="UP000282321"/>
    </source>
</evidence>
<dbReference type="GO" id="GO:0003723">
    <property type="term" value="F:RNA binding"/>
    <property type="evidence" value="ECO:0007669"/>
    <property type="project" value="InterPro"/>
</dbReference>
<keyword evidence="3 5" id="KW-0819">tRNA processing</keyword>
<evidence type="ECO:0000259" key="6">
    <source>
        <dbReference type="Pfam" id="PF01509"/>
    </source>
</evidence>
<keyword evidence="4 5" id="KW-0413">Isomerase</keyword>
<dbReference type="SUPFAM" id="SSF55120">
    <property type="entry name" value="Pseudouridine synthase"/>
    <property type="match status" value="1"/>
</dbReference>
<dbReference type="InterPro" id="IPR014780">
    <property type="entry name" value="tRNA_psdUridine_synth_TruB"/>
</dbReference>
<dbReference type="Proteomes" id="UP000282321">
    <property type="component" value="Unassembled WGS sequence"/>
</dbReference>
<comment type="caution">
    <text evidence="7">The sequence shown here is derived from an EMBL/GenBank/DDBJ whole genome shotgun (WGS) entry which is preliminary data.</text>
</comment>
<dbReference type="PANTHER" id="PTHR13767:SF2">
    <property type="entry name" value="PSEUDOURIDYLATE SYNTHASE TRUB1"/>
    <property type="match status" value="1"/>
</dbReference>
<dbReference type="NCBIfam" id="TIGR00431">
    <property type="entry name" value="TruB"/>
    <property type="match status" value="1"/>
</dbReference>
<feature type="active site" description="Nucleophile" evidence="5">
    <location>
        <position position="56"/>
    </location>
</feature>
<evidence type="ECO:0000313" key="7">
    <source>
        <dbReference type="EMBL" id="RKX67648.1"/>
    </source>
</evidence>
<dbReference type="AlphaFoldDB" id="A0A660SA32"/>
<proteinExistence type="inferred from homology"/>
<comment type="function">
    <text evidence="5">Responsible for synthesis of pseudouridine from uracil-55 in the psi GC loop of transfer RNAs.</text>
</comment>
<comment type="catalytic activity">
    <reaction evidence="1 5">
        <text>uridine(55) in tRNA = pseudouridine(55) in tRNA</text>
        <dbReference type="Rhea" id="RHEA:42532"/>
        <dbReference type="Rhea" id="RHEA-COMP:10101"/>
        <dbReference type="Rhea" id="RHEA-COMP:10102"/>
        <dbReference type="ChEBI" id="CHEBI:65314"/>
        <dbReference type="ChEBI" id="CHEBI:65315"/>
        <dbReference type="EC" id="5.4.99.25"/>
    </reaction>
</comment>
<dbReference type="GO" id="GO:0160148">
    <property type="term" value="F:tRNA pseudouridine(55) synthase activity"/>
    <property type="evidence" value="ECO:0007669"/>
    <property type="project" value="UniProtKB-EC"/>
</dbReference>
<sequence length="305" mass="34550">MVLTRATTGYHSVTNSNFNRCLLIDKTPGITTFDIIRKLRVILGNKLKIGHGGTLDPFASGLVIILTGHYTKLQSFIQHSQKQYEGTIELGYETDTLDIEGEKVIISKNTIPETIDIKAIENHVLSLKEQFPPKFSAIKVNGTPMYKLARKKVDVKPKKREIKVFEFNIHNYKKPYIHFNITVSGGTYIRSIAKAIGDFIKIPSTLVELRRTGINEINIKKAVLLDNLKSIKNIEESSIDINHLLKLPVCEIDEIMFNRIKNGRDIETNPDISTDETILLKYKDKFVAIGTKLADNRIHPKKVLV</sequence>
<dbReference type="Gene3D" id="3.30.2350.10">
    <property type="entry name" value="Pseudouridine synthase"/>
    <property type="match status" value="1"/>
</dbReference>
<dbReference type="Pfam" id="PF01509">
    <property type="entry name" value="TruB_N"/>
    <property type="match status" value="1"/>
</dbReference>
<feature type="domain" description="Pseudouridine synthase II N-terminal" evidence="6">
    <location>
        <begin position="42"/>
        <end position="189"/>
    </location>
</feature>
<dbReference type="InterPro" id="IPR020103">
    <property type="entry name" value="PsdUridine_synth_cat_dom_sf"/>
</dbReference>
<comment type="similarity">
    <text evidence="2 5">Belongs to the pseudouridine synthase TruB family. Type 1 subfamily.</text>
</comment>
<dbReference type="GO" id="GO:1990481">
    <property type="term" value="P:mRNA pseudouridine synthesis"/>
    <property type="evidence" value="ECO:0007669"/>
    <property type="project" value="TreeGrafter"/>
</dbReference>
<evidence type="ECO:0000256" key="3">
    <source>
        <dbReference type="ARBA" id="ARBA00022694"/>
    </source>
</evidence>
<protein>
    <recommendedName>
        <fullName evidence="5">tRNA pseudouridine synthase B</fullName>
        <ecNumber evidence="5">5.4.99.25</ecNumber>
    </recommendedName>
    <alternativeName>
        <fullName evidence="5">tRNA pseudouridine(55) synthase</fullName>
        <shortName evidence="5">Psi55 synthase</shortName>
    </alternativeName>
    <alternativeName>
        <fullName evidence="5">tRNA pseudouridylate synthase</fullName>
    </alternativeName>
    <alternativeName>
        <fullName evidence="5">tRNA-uridine isomerase</fullName>
    </alternativeName>
</protein>
<organism evidence="7 8">
    <name type="scientific">candidate division TA06 bacterium</name>
    <dbReference type="NCBI Taxonomy" id="2250710"/>
    <lineage>
        <taxon>Bacteria</taxon>
        <taxon>Bacteria division TA06</taxon>
    </lineage>
</organism>
<name>A0A660SA32_UNCT6</name>
<evidence type="ECO:0000256" key="1">
    <source>
        <dbReference type="ARBA" id="ARBA00000385"/>
    </source>
</evidence>
<reference evidence="7 8" key="1">
    <citation type="submission" date="2018-06" db="EMBL/GenBank/DDBJ databases">
        <title>Extensive metabolic versatility and redundancy in microbially diverse, dynamic hydrothermal sediments.</title>
        <authorList>
            <person name="Dombrowski N."/>
            <person name="Teske A."/>
            <person name="Baker B.J."/>
        </authorList>
    </citation>
    <scope>NUCLEOTIDE SEQUENCE [LARGE SCALE GENOMIC DNA]</scope>
    <source>
        <strain evidence="7">B35_G9</strain>
    </source>
</reference>
<gene>
    <name evidence="5 7" type="primary">truB</name>
    <name evidence="7" type="ORF">DRP44_01860</name>
</gene>
<dbReference type="InterPro" id="IPR002501">
    <property type="entry name" value="PsdUridine_synth_N"/>
</dbReference>
<dbReference type="HAMAP" id="MF_01080">
    <property type="entry name" value="TruB_bact"/>
    <property type="match status" value="1"/>
</dbReference>
<dbReference type="EC" id="5.4.99.25" evidence="5"/>
<evidence type="ECO:0000256" key="2">
    <source>
        <dbReference type="ARBA" id="ARBA00005642"/>
    </source>
</evidence>
<dbReference type="GO" id="GO:0031119">
    <property type="term" value="P:tRNA pseudouridine synthesis"/>
    <property type="evidence" value="ECO:0007669"/>
    <property type="project" value="UniProtKB-UniRule"/>
</dbReference>
<evidence type="ECO:0000256" key="4">
    <source>
        <dbReference type="ARBA" id="ARBA00023235"/>
    </source>
</evidence>
<evidence type="ECO:0000256" key="5">
    <source>
        <dbReference type="HAMAP-Rule" id="MF_01080"/>
    </source>
</evidence>